<evidence type="ECO:0000256" key="3">
    <source>
        <dbReference type="ARBA" id="ARBA00005189"/>
    </source>
</evidence>
<keyword evidence="5" id="KW-0444">Lipid biosynthesis</keyword>
<dbReference type="InterPro" id="IPR023083">
    <property type="entry name" value="G3P_O-acylTrfase_N"/>
</dbReference>
<evidence type="ECO:0000256" key="7">
    <source>
        <dbReference type="ARBA" id="ARBA00022640"/>
    </source>
</evidence>
<dbReference type="InterPro" id="IPR016222">
    <property type="entry name" value="G3P_O-acylTrfase_chlp"/>
</dbReference>
<feature type="compositionally biased region" description="Low complexity" evidence="15">
    <location>
        <begin position="22"/>
        <end position="31"/>
    </location>
</feature>
<dbReference type="Pfam" id="PF14829">
    <property type="entry name" value="GPAT_N"/>
    <property type="match status" value="1"/>
</dbReference>
<evidence type="ECO:0000256" key="15">
    <source>
        <dbReference type="SAM" id="MobiDB-lite"/>
    </source>
</evidence>
<dbReference type="SUPFAM" id="SSF69593">
    <property type="entry name" value="Glycerol-3-phosphate (1)-acyltransferase"/>
    <property type="match status" value="1"/>
</dbReference>
<dbReference type="InterPro" id="IPR002123">
    <property type="entry name" value="Plipid/glycerol_acylTrfase"/>
</dbReference>
<dbReference type="Pfam" id="PF01553">
    <property type="entry name" value="Acyltransferase"/>
    <property type="match status" value="1"/>
</dbReference>
<dbReference type="PANTHER" id="PTHR35695:SF1">
    <property type="entry name" value="GLYCEROL-3-PHOSPHATE ACYLTRANSFERASE, CHLOROPLASTIC"/>
    <property type="match status" value="1"/>
</dbReference>
<keyword evidence="18" id="KW-1185">Reference proteome</keyword>
<keyword evidence="8 14" id="KW-0808">Transferase</keyword>
<evidence type="ECO:0000256" key="12">
    <source>
        <dbReference type="ARBA" id="ARBA00023264"/>
    </source>
</evidence>
<dbReference type="Gene3D" id="1.10.1200.50">
    <property type="entry name" value="Glycerol-3-phosphate acyltransferase, alpha helical bundle, N-terminal"/>
    <property type="match status" value="1"/>
</dbReference>
<keyword evidence="7 14" id="KW-0934">Plastid</keyword>
<evidence type="ECO:0000259" key="16">
    <source>
        <dbReference type="SMART" id="SM00563"/>
    </source>
</evidence>
<evidence type="ECO:0000256" key="8">
    <source>
        <dbReference type="ARBA" id="ARBA00022679"/>
    </source>
</evidence>
<dbReference type="PIRSF" id="PIRSF000431">
    <property type="entry name" value="Glycerol-3-P_O-acyltransfrase"/>
    <property type="match status" value="1"/>
</dbReference>
<dbReference type="PANTHER" id="PTHR35695">
    <property type="entry name" value="GLYCEROL-3-PHOSPHATE ACYLTRANSFERASE, CHLOROPLASTIC"/>
    <property type="match status" value="1"/>
</dbReference>
<name>A0ABU6Y975_9FABA</name>
<comment type="function">
    <text evidence="14">Esterifies acyl-group from acyl-ACP to the sn-1 position of glycerol-3-phosphate. The enzyme from chilling-resistant plants discriminates against non-fluid palmitic acid and selects oleic acid whereas the enzyme from sensitive plants accepts both fatty acids.</text>
</comment>
<gene>
    <name evidence="17" type="ORF">PIB30_022393</name>
</gene>
<evidence type="ECO:0000313" key="17">
    <source>
        <dbReference type="EMBL" id="MED6205946.1"/>
    </source>
</evidence>
<dbReference type="SMART" id="SM00563">
    <property type="entry name" value="PlsC"/>
    <property type="match status" value="1"/>
</dbReference>
<evidence type="ECO:0000256" key="1">
    <source>
        <dbReference type="ARBA" id="ARBA00004470"/>
    </source>
</evidence>
<evidence type="ECO:0000256" key="13">
    <source>
        <dbReference type="ARBA" id="ARBA00023315"/>
    </source>
</evidence>
<evidence type="ECO:0000313" key="18">
    <source>
        <dbReference type="Proteomes" id="UP001341840"/>
    </source>
</evidence>
<comment type="pathway">
    <text evidence="3">Lipid metabolism.</text>
</comment>
<comment type="catalytic activity">
    <reaction evidence="14">
        <text>sn-glycerol 3-phosphate + an acyl-CoA = a 1-acyl-sn-glycero-3-phosphate + CoA</text>
        <dbReference type="Rhea" id="RHEA:15325"/>
        <dbReference type="ChEBI" id="CHEBI:57287"/>
        <dbReference type="ChEBI" id="CHEBI:57597"/>
        <dbReference type="ChEBI" id="CHEBI:57970"/>
        <dbReference type="ChEBI" id="CHEBI:58342"/>
        <dbReference type="EC" id="2.3.1.15"/>
    </reaction>
</comment>
<evidence type="ECO:0000256" key="4">
    <source>
        <dbReference type="ARBA" id="ARBA00007937"/>
    </source>
</evidence>
<evidence type="ECO:0000256" key="9">
    <source>
        <dbReference type="ARBA" id="ARBA00022946"/>
    </source>
</evidence>
<dbReference type="InterPro" id="IPR038114">
    <property type="entry name" value="GPAT_N_sf"/>
</dbReference>
<reference evidence="17 18" key="1">
    <citation type="journal article" date="2023" name="Plants (Basel)">
        <title>Bridging the Gap: Combining Genomics and Transcriptomics Approaches to Understand Stylosanthes scabra, an Orphan Legume from the Brazilian Caatinga.</title>
        <authorList>
            <person name="Ferreira-Neto J.R.C."/>
            <person name="da Silva M.D."/>
            <person name="Binneck E."/>
            <person name="de Melo N.F."/>
            <person name="da Silva R.H."/>
            <person name="de Melo A.L.T.M."/>
            <person name="Pandolfi V."/>
            <person name="Bustamante F.O."/>
            <person name="Brasileiro-Vidal A.C."/>
            <person name="Benko-Iseppon A.M."/>
        </authorList>
    </citation>
    <scope>NUCLEOTIDE SEQUENCE [LARGE SCALE GENOMIC DNA]</scope>
    <source>
        <tissue evidence="17">Leaves</tissue>
    </source>
</reference>
<evidence type="ECO:0000256" key="5">
    <source>
        <dbReference type="ARBA" id="ARBA00022516"/>
    </source>
</evidence>
<organism evidence="17 18">
    <name type="scientific">Stylosanthes scabra</name>
    <dbReference type="NCBI Taxonomy" id="79078"/>
    <lineage>
        <taxon>Eukaryota</taxon>
        <taxon>Viridiplantae</taxon>
        <taxon>Streptophyta</taxon>
        <taxon>Embryophyta</taxon>
        <taxon>Tracheophyta</taxon>
        <taxon>Spermatophyta</taxon>
        <taxon>Magnoliopsida</taxon>
        <taxon>eudicotyledons</taxon>
        <taxon>Gunneridae</taxon>
        <taxon>Pentapetalae</taxon>
        <taxon>rosids</taxon>
        <taxon>fabids</taxon>
        <taxon>Fabales</taxon>
        <taxon>Fabaceae</taxon>
        <taxon>Papilionoideae</taxon>
        <taxon>50 kb inversion clade</taxon>
        <taxon>dalbergioids sensu lato</taxon>
        <taxon>Dalbergieae</taxon>
        <taxon>Pterocarpus clade</taxon>
        <taxon>Stylosanthes</taxon>
    </lineage>
</organism>
<feature type="domain" description="Phospholipid/glycerol acyltransferase" evidence="16">
    <location>
        <begin position="221"/>
        <end position="367"/>
    </location>
</feature>
<evidence type="ECO:0000256" key="10">
    <source>
        <dbReference type="ARBA" id="ARBA00023098"/>
    </source>
</evidence>
<keyword evidence="12" id="KW-1208">Phospholipid metabolism</keyword>
<comment type="subcellular location">
    <subcellularLocation>
        <location evidence="1 14">Plastid</location>
        <location evidence="1 14">Chloroplast stroma</location>
    </subcellularLocation>
</comment>
<comment type="similarity">
    <text evidence="4 14">Belongs to the GPAT/DAPAT family.</text>
</comment>
<accession>A0ABU6Y975</accession>
<dbReference type="EMBL" id="JASCZI010241731">
    <property type="protein sequence ID" value="MED6205946.1"/>
    <property type="molecule type" value="Genomic_DNA"/>
</dbReference>
<evidence type="ECO:0000256" key="11">
    <source>
        <dbReference type="ARBA" id="ARBA00023209"/>
    </source>
</evidence>
<keyword evidence="6 14" id="KW-0150">Chloroplast</keyword>
<keyword evidence="9" id="KW-0809">Transit peptide</keyword>
<dbReference type="Gene3D" id="3.40.1130.10">
    <property type="entry name" value="Glycerol-3-phosphate (1)-acyltransferase"/>
    <property type="match status" value="1"/>
</dbReference>
<protein>
    <recommendedName>
        <fullName evidence="14">Glycerol-3-phosphate acyltransferase, chloroplastic</fullName>
        <shortName evidence="14">GPAT</shortName>
        <ecNumber evidence="14">2.3.1.15</ecNumber>
    </recommendedName>
</protein>
<dbReference type="Proteomes" id="UP001341840">
    <property type="component" value="Unassembled WGS sequence"/>
</dbReference>
<sequence length="453" mass="49667">MNGSTAQRAAQGLFTVFTIAPSSSHSHSPSPTFFVPRVSSKPPPPSSSASSASSSIYHTSCSCYCASSLYSFKPKIKAQDSLVSPPKMASVSSRTFLNVRSEQELLSGIKKEAQSGSLPAHVAAGMEEVYNNYKNAVVKSGNPKADEIVLSNMSAFLDRIFLDVTDPFVFEPHHKAKREPFDYYTFGQNYIRPLIDFKNSYVGNMPLFVEMEEKLKKGQNIILMSNHQTEADPAVIALLIEKKTPHLAENMTYVAGDRVITDPLCKPFSIGRNLICVYSKKHMLDDPSKLEMKKSANTRSLKEMAVLLRRGSQIIWIAPSGGRDRADPKTGEFAPAPFDPASVDNMRRLVENSGPPAHIYPMSLLCYDIMPPPATVEKKIGEKRIISFHGTALSVAPPISFSASGNPEQAKDAYTKALYDSVTEQYNVLKAAVHGKKGLQASTPKVSLSQPWN</sequence>
<keyword evidence="11" id="KW-0594">Phospholipid biosynthesis</keyword>
<keyword evidence="10 14" id="KW-0443">Lipid metabolism</keyword>
<feature type="region of interest" description="Disordered" evidence="15">
    <location>
        <begin position="22"/>
        <end position="54"/>
    </location>
</feature>
<proteinExistence type="inferred from homology"/>
<evidence type="ECO:0000256" key="14">
    <source>
        <dbReference type="PIRNR" id="PIRNR000431"/>
    </source>
</evidence>
<comment type="pathway">
    <text evidence="2 14">Phospholipid metabolism; CDP-diacylglycerol biosynthesis; CDP-diacylglycerol from sn-glycerol 3-phosphate: step 1/3.</text>
</comment>
<dbReference type="EC" id="2.3.1.15" evidence="14"/>
<evidence type="ECO:0000256" key="2">
    <source>
        <dbReference type="ARBA" id="ARBA00004765"/>
    </source>
</evidence>
<keyword evidence="13 14" id="KW-0012">Acyltransferase</keyword>
<evidence type="ECO:0000256" key="6">
    <source>
        <dbReference type="ARBA" id="ARBA00022528"/>
    </source>
</evidence>
<comment type="caution">
    <text evidence="17">The sequence shown here is derived from an EMBL/GenBank/DDBJ whole genome shotgun (WGS) entry which is preliminary data.</text>
</comment>